<evidence type="ECO:0000259" key="7">
    <source>
        <dbReference type="Pfam" id="PF03600"/>
    </source>
</evidence>
<feature type="transmembrane region" description="Helical" evidence="6">
    <location>
        <begin position="136"/>
        <end position="155"/>
    </location>
</feature>
<keyword evidence="2" id="KW-0813">Transport</keyword>
<dbReference type="InterPro" id="IPR004680">
    <property type="entry name" value="Cit_transptr-like_dom"/>
</dbReference>
<organism evidence="8 9">
    <name type="scientific">Microbulbifer okhotskensis</name>
    <dbReference type="NCBI Taxonomy" id="2926617"/>
    <lineage>
        <taxon>Bacteria</taxon>
        <taxon>Pseudomonadati</taxon>
        <taxon>Pseudomonadota</taxon>
        <taxon>Gammaproteobacteria</taxon>
        <taxon>Cellvibrionales</taxon>
        <taxon>Microbulbiferaceae</taxon>
        <taxon>Microbulbifer</taxon>
    </lineage>
</organism>
<feature type="transmembrane region" description="Helical" evidence="6">
    <location>
        <begin position="315"/>
        <end position="334"/>
    </location>
</feature>
<dbReference type="GO" id="GO:1905039">
    <property type="term" value="P:carboxylic acid transmembrane transport"/>
    <property type="evidence" value="ECO:0007669"/>
    <property type="project" value="UniProtKB-ARBA"/>
</dbReference>
<sequence length="459" mass="48847">MSIVRQRFIALGPLFAVAFYLFLTAMGIQYLPAVTAAITLLTVIWWVTEALPIPATSLVPLVLLPLFGVTDHREVAASLGSHVILLLMGAFILSKALEKSGAHERLALYMLRIVGVSSGRRLVFGFMLAAGFLSMWISNTATTLMMLPIALAILSRINDERLSIALILGIAYAASLGGVGTPLGTPPNVIFMGVYEEVTGREFSFLEWMKIGIPVALVTLPIMALWLTRNIHLKNEIELPAVGEWRAEEKRTLMVFAAAILLWVTRNAPLGGWSDLIGVDSAGDGTVALAAVITMFLVPNGKGGRLLDWQTAETIPWGMLLLFAGGIALAKGFSTSGLSDMLGNGLTFLTAMPLWLMLVLLCLGVTFLTEITSNTATATLLMPILAVAATSAGFEPMVLMIPAAMSASCAFMLPVATAPNAIAYGTGKIRIQDMVREGAVLSVTASLIIAGMSWLILAG</sequence>
<evidence type="ECO:0000256" key="3">
    <source>
        <dbReference type="ARBA" id="ARBA00022692"/>
    </source>
</evidence>
<dbReference type="GO" id="GO:0005886">
    <property type="term" value="C:plasma membrane"/>
    <property type="evidence" value="ECO:0007669"/>
    <property type="project" value="TreeGrafter"/>
</dbReference>
<dbReference type="CDD" id="cd01115">
    <property type="entry name" value="SLC13_permease"/>
    <property type="match status" value="1"/>
</dbReference>
<keyword evidence="9" id="KW-1185">Reference proteome</keyword>
<evidence type="ECO:0000313" key="8">
    <source>
        <dbReference type="EMBL" id="MCO1334363.1"/>
    </source>
</evidence>
<dbReference type="RefSeq" id="WP_252465904.1">
    <property type="nucleotide sequence ID" value="NZ_JALBWM010000026.1"/>
</dbReference>
<feature type="transmembrane region" description="Helical" evidence="6">
    <location>
        <begin position="346"/>
        <end position="368"/>
    </location>
</feature>
<feature type="transmembrane region" description="Helical" evidence="6">
    <location>
        <begin position="253"/>
        <end position="273"/>
    </location>
</feature>
<comment type="caution">
    <text evidence="8">The sequence shown here is derived from an EMBL/GenBank/DDBJ whole genome shotgun (WGS) entry which is preliminary data.</text>
</comment>
<feature type="transmembrane region" description="Helical" evidence="6">
    <location>
        <begin position="400"/>
        <end position="426"/>
    </location>
</feature>
<feature type="transmembrane region" description="Helical" evidence="6">
    <location>
        <begin position="75"/>
        <end position="94"/>
    </location>
</feature>
<proteinExistence type="predicted"/>
<evidence type="ECO:0000313" key="9">
    <source>
        <dbReference type="Proteomes" id="UP001139028"/>
    </source>
</evidence>
<keyword evidence="4 6" id="KW-1133">Transmembrane helix</keyword>
<evidence type="ECO:0000256" key="2">
    <source>
        <dbReference type="ARBA" id="ARBA00022448"/>
    </source>
</evidence>
<feature type="transmembrane region" description="Helical" evidence="6">
    <location>
        <begin position="162"/>
        <end position="185"/>
    </location>
</feature>
<accession>A0A9X2J4Q5</accession>
<reference evidence="8" key="1">
    <citation type="journal article" date="2022" name="Arch. Microbiol.">
        <title>Microbulbifer okhotskensis sp. nov., isolated from a deep bottom sediment of the Okhotsk Sea.</title>
        <authorList>
            <person name="Romanenko L."/>
            <person name="Kurilenko V."/>
            <person name="Otstavnykh N."/>
            <person name="Velansky P."/>
            <person name="Isaeva M."/>
            <person name="Mikhailov V."/>
        </authorList>
    </citation>
    <scope>NUCLEOTIDE SEQUENCE</scope>
    <source>
        <strain evidence="8">OS29</strain>
    </source>
</reference>
<feature type="transmembrane region" description="Helical" evidence="6">
    <location>
        <begin position="205"/>
        <end position="227"/>
    </location>
</feature>
<feature type="transmembrane region" description="Helical" evidence="6">
    <location>
        <begin position="438"/>
        <end position="457"/>
    </location>
</feature>
<dbReference type="Proteomes" id="UP001139028">
    <property type="component" value="Unassembled WGS sequence"/>
</dbReference>
<evidence type="ECO:0000256" key="1">
    <source>
        <dbReference type="ARBA" id="ARBA00004141"/>
    </source>
</evidence>
<dbReference type="PANTHER" id="PTHR10283">
    <property type="entry name" value="SOLUTE CARRIER FAMILY 13 MEMBER"/>
    <property type="match status" value="1"/>
</dbReference>
<keyword evidence="3 6" id="KW-0812">Transmembrane</keyword>
<evidence type="ECO:0000256" key="6">
    <source>
        <dbReference type="SAM" id="Phobius"/>
    </source>
</evidence>
<dbReference type="NCBIfam" id="TIGR00785">
    <property type="entry name" value="dass"/>
    <property type="match status" value="1"/>
</dbReference>
<keyword evidence="5 6" id="KW-0472">Membrane</keyword>
<dbReference type="AlphaFoldDB" id="A0A9X2J4Q5"/>
<dbReference type="EMBL" id="JALBWM010000026">
    <property type="protein sequence ID" value="MCO1334363.1"/>
    <property type="molecule type" value="Genomic_DNA"/>
</dbReference>
<dbReference type="InterPro" id="IPR001898">
    <property type="entry name" value="SLC13A/DASS"/>
</dbReference>
<name>A0A9X2J4Q5_9GAMM</name>
<protein>
    <submittedName>
        <fullName evidence="8">SLC13 family permease</fullName>
    </submittedName>
</protein>
<dbReference type="GO" id="GO:0008514">
    <property type="term" value="F:organic anion transmembrane transporter activity"/>
    <property type="evidence" value="ECO:0007669"/>
    <property type="project" value="UniProtKB-ARBA"/>
</dbReference>
<feature type="transmembrane region" description="Helical" evidence="6">
    <location>
        <begin position="6"/>
        <end position="23"/>
    </location>
</feature>
<feature type="domain" description="Citrate transporter-like" evidence="7">
    <location>
        <begin position="43"/>
        <end position="398"/>
    </location>
</feature>
<comment type="subcellular location">
    <subcellularLocation>
        <location evidence="1">Membrane</location>
        <topology evidence="1">Multi-pass membrane protein</topology>
    </subcellularLocation>
</comment>
<feature type="transmembrane region" description="Helical" evidence="6">
    <location>
        <begin position="375"/>
        <end position="394"/>
    </location>
</feature>
<evidence type="ECO:0000256" key="4">
    <source>
        <dbReference type="ARBA" id="ARBA00022989"/>
    </source>
</evidence>
<feature type="transmembrane region" description="Helical" evidence="6">
    <location>
        <begin position="285"/>
        <end position="303"/>
    </location>
</feature>
<dbReference type="Pfam" id="PF03600">
    <property type="entry name" value="CitMHS"/>
    <property type="match status" value="1"/>
</dbReference>
<gene>
    <name evidence="8" type="ORF">MO867_08420</name>
</gene>
<evidence type="ECO:0000256" key="5">
    <source>
        <dbReference type="ARBA" id="ARBA00023136"/>
    </source>
</evidence>
<dbReference type="PANTHER" id="PTHR10283:SF82">
    <property type="entry name" value="SOLUTE CARRIER FAMILY 13 MEMBER 2"/>
    <property type="match status" value="1"/>
</dbReference>